<organism evidence="1 2">
    <name type="scientific">Koribacter versatilis (strain Ellin345)</name>
    <dbReference type="NCBI Taxonomy" id="204669"/>
    <lineage>
        <taxon>Bacteria</taxon>
        <taxon>Pseudomonadati</taxon>
        <taxon>Acidobacteriota</taxon>
        <taxon>Terriglobia</taxon>
        <taxon>Terriglobales</taxon>
        <taxon>Candidatus Korobacteraceae</taxon>
        <taxon>Candidatus Korobacter</taxon>
    </lineage>
</organism>
<dbReference type="RefSeq" id="WP_011524442.1">
    <property type="nucleotide sequence ID" value="NC_008009.1"/>
</dbReference>
<name>Q1IKF7_KORVE</name>
<dbReference type="EnsemblBacteria" id="ABF42643">
    <property type="protein sequence ID" value="ABF42643"/>
    <property type="gene ID" value="Acid345_3642"/>
</dbReference>
<evidence type="ECO:0008006" key="3">
    <source>
        <dbReference type="Google" id="ProtNLM"/>
    </source>
</evidence>
<dbReference type="EMBL" id="CP000360">
    <property type="protein sequence ID" value="ABF42643.1"/>
    <property type="molecule type" value="Genomic_DNA"/>
</dbReference>
<dbReference type="PROSITE" id="PS51257">
    <property type="entry name" value="PROKAR_LIPOPROTEIN"/>
    <property type="match status" value="1"/>
</dbReference>
<dbReference type="Proteomes" id="UP000002432">
    <property type="component" value="Chromosome"/>
</dbReference>
<dbReference type="STRING" id="204669.Acid345_3642"/>
<evidence type="ECO:0000313" key="2">
    <source>
        <dbReference type="Proteomes" id="UP000002432"/>
    </source>
</evidence>
<dbReference type="HOGENOM" id="CLU_1060826_0_0_0"/>
<protein>
    <recommendedName>
        <fullName evidence="3">Lipoprotein</fullName>
    </recommendedName>
</protein>
<sequence length="271" mass="27148">MRRGTVFAVLTLSCLLSVGCGNSGVPSAPYSTIKNGNWSLTGTSTVTSGLVLSIGGGLTQSVDLVSGTMQVSSSSSNCPGLLAAAVPFTGSFRGNAVTLKSASFGDQFVTVSAVGSGTSLTGTYSVVGGCADGDKGTISAIYLPPLTATWNGPFMNPDGTLIPLDPNHPSKGPSTATLTLTQSDTATNGQFPLSGSFEAHFWLDGCFPAGTIPGADTSAYVMGTSVVISSSGAGGEVRYKGQLEQTESGPVILGSISSNAGHCGTVLLKLM</sequence>
<evidence type="ECO:0000313" key="1">
    <source>
        <dbReference type="EMBL" id="ABF42643.1"/>
    </source>
</evidence>
<dbReference type="KEGG" id="aba:Acid345_3642"/>
<accession>Q1IKF7</accession>
<gene>
    <name evidence="1" type="ordered locus">Acid345_3642</name>
</gene>
<dbReference type="AlphaFoldDB" id="Q1IKF7"/>
<dbReference type="eggNOG" id="ENOG5033FFN">
    <property type="taxonomic scope" value="Bacteria"/>
</dbReference>
<reference evidence="1 2" key="1">
    <citation type="journal article" date="2009" name="Appl. Environ. Microbiol.">
        <title>Three genomes from the phylum Acidobacteria provide insight into the lifestyles of these microorganisms in soils.</title>
        <authorList>
            <person name="Ward N.L."/>
            <person name="Challacombe J.F."/>
            <person name="Janssen P.H."/>
            <person name="Henrissat B."/>
            <person name="Coutinho P.M."/>
            <person name="Wu M."/>
            <person name="Xie G."/>
            <person name="Haft D.H."/>
            <person name="Sait M."/>
            <person name="Badger J."/>
            <person name="Barabote R.D."/>
            <person name="Bradley B."/>
            <person name="Brettin T.S."/>
            <person name="Brinkac L.M."/>
            <person name="Bruce D."/>
            <person name="Creasy T."/>
            <person name="Daugherty S.C."/>
            <person name="Davidsen T.M."/>
            <person name="DeBoy R.T."/>
            <person name="Detter J.C."/>
            <person name="Dodson R.J."/>
            <person name="Durkin A.S."/>
            <person name="Ganapathy A."/>
            <person name="Gwinn-Giglio M."/>
            <person name="Han C.S."/>
            <person name="Khouri H."/>
            <person name="Kiss H."/>
            <person name="Kothari S.P."/>
            <person name="Madupu R."/>
            <person name="Nelson K.E."/>
            <person name="Nelson W.C."/>
            <person name="Paulsen I."/>
            <person name="Penn K."/>
            <person name="Ren Q."/>
            <person name="Rosovitz M.J."/>
            <person name="Selengut J.D."/>
            <person name="Shrivastava S."/>
            <person name="Sullivan S.A."/>
            <person name="Tapia R."/>
            <person name="Thompson L.S."/>
            <person name="Watkins K.L."/>
            <person name="Yang Q."/>
            <person name="Yu C."/>
            <person name="Zafar N."/>
            <person name="Zhou L."/>
            <person name="Kuske C.R."/>
        </authorList>
    </citation>
    <scope>NUCLEOTIDE SEQUENCE [LARGE SCALE GENOMIC DNA]</scope>
    <source>
        <strain evidence="1 2">Ellin345</strain>
    </source>
</reference>
<proteinExistence type="predicted"/>
<keyword evidence="2" id="KW-1185">Reference proteome</keyword>
<dbReference type="OrthoDB" id="120599at2"/>